<sequence>MLSELRSAQSDNIPAFQQQLQTLMEKRKKKQAKLAAWHALDVCFDESQYDIDNVKGRLCQFSKVWVAIRGDLYCVQNFLQEAANNHGKLSIMFQQRIQKACNIYKLLADIFRAYERAIDVPTRLER</sequence>
<organism evidence="1 2">
    <name type="scientific">Cerrena zonata</name>
    <dbReference type="NCBI Taxonomy" id="2478898"/>
    <lineage>
        <taxon>Eukaryota</taxon>
        <taxon>Fungi</taxon>
        <taxon>Dikarya</taxon>
        <taxon>Basidiomycota</taxon>
        <taxon>Agaricomycotina</taxon>
        <taxon>Agaricomycetes</taxon>
        <taxon>Polyporales</taxon>
        <taxon>Cerrenaceae</taxon>
        <taxon>Cerrena</taxon>
    </lineage>
</organism>
<reference evidence="1 2" key="1">
    <citation type="submission" date="2022-09" db="EMBL/GenBank/DDBJ databases">
        <authorList>
            <person name="Palmer J.M."/>
        </authorList>
    </citation>
    <scope>NUCLEOTIDE SEQUENCE [LARGE SCALE GENOMIC DNA]</scope>
    <source>
        <strain evidence="1 2">DSM 7382</strain>
    </source>
</reference>
<evidence type="ECO:0000313" key="2">
    <source>
        <dbReference type="Proteomes" id="UP001385951"/>
    </source>
</evidence>
<dbReference type="EMBL" id="JASBNA010000006">
    <property type="protein sequence ID" value="KAK7690633.1"/>
    <property type="molecule type" value="Genomic_DNA"/>
</dbReference>
<proteinExistence type="predicted"/>
<keyword evidence="2" id="KW-1185">Reference proteome</keyword>
<dbReference type="Proteomes" id="UP001385951">
    <property type="component" value="Unassembled WGS sequence"/>
</dbReference>
<protein>
    <submittedName>
        <fullName evidence="1">Uncharacterized protein</fullName>
    </submittedName>
</protein>
<comment type="caution">
    <text evidence="1">The sequence shown here is derived from an EMBL/GenBank/DDBJ whole genome shotgun (WGS) entry which is preliminary data.</text>
</comment>
<gene>
    <name evidence="1" type="ORF">QCA50_005732</name>
</gene>
<dbReference type="AlphaFoldDB" id="A0AAW0GK51"/>
<evidence type="ECO:0000313" key="1">
    <source>
        <dbReference type="EMBL" id="KAK7690633.1"/>
    </source>
</evidence>
<name>A0AAW0GK51_9APHY</name>
<accession>A0AAW0GK51</accession>